<organism evidence="1 2">
    <name type="scientific">Odynerus spinipes</name>
    <dbReference type="NCBI Taxonomy" id="1348599"/>
    <lineage>
        <taxon>Eukaryota</taxon>
        <taxon>Metazoa</taxon>
        <taxon>Ecdysozoa</taxon>
        <taxon>Arthropoda</taxon>
        <taxon>Hexapoda</taxon>
        <taxon>Insecta</taxon>
        <taxon>Pterygota</taxon>
        <taxon>Neoptera</taxon>
        <taxon>Endopterygota</taxon>
        <taxon>Hymenoptera</taxon>
        <taxon>Apocrita</taxon>
        <taxon>Aculeata</taxon>
        <taxon>Vespoidea</taxon>
        <taxon>Vespidae</taxon>
        <taxon>Eumeninae</taxon>
        <taxon>Odynerus</taxon>
    </lineage>
</organism>
<protein>
    <submittedName>
        <fullName evidence="1">Uncharacterized protein</fullName>
    </submittedName>
</protein>
<evidence type="ECO:0000313" key="2">
    <source>
        <dbReference type="Proteomes" id="UP001258017"/>
    </source>
</evidence>
<gene>
    <name evidence="1" type="ORF">KPH14_003609</name>
</gene>
<reference evidence="1" key="1">
    <citation type="submission" date="2021-08" db="EMBL/GenBank/DDBJ databases">
        <authorList>
            <person name="Misof B."/>
            <person name="Oliver O."/>
            <person name="Podsiadlowski L."/>
            <person name="Donath A."/>
            <person name="Peters R."/>
            <person name="Mayer C."/>
            <person name="Rust J."/>
            <person name="Gunkel S."/>
            <person name="Lesny P."/>
            <person name="Martin S."/>
            <person name="Oeyen J.P."/>
            <person name="Petersen M."/>
            <person name="Panagiotis P."/>
            <person name="Wilbrandt J."/>
            <person name="Tanja T."/>
        </authorList>
    </citation>
    <scope>NUCLEOTIDE SEQUENCE</scope>
    <source>
        <strain evidence="1">GBR_01_08_01A</strain>
        <tissue evidence="1">Thorax + abdomen</tissue>
    </source>
</reference>
<evidence type="ECO:0000313" key="1">
    <source>
        <dbReference type="EMBL" id="KAK2577514.1"/>
    </source>
</evidence>
<comment type="caution">
    <text evidence="1">The sequence shown here is derived from an EMBL/GenBank/DDBJ whole genome shotgun (WGS) entry which is preliminary data.</text>
</comment>
<reference evidence="1" key="2">
    <citation type="journal article" date="2023" name="Commun. Biol.">
        <title>Intrasexual cuticular hydrocarbon dimorphism in a wasp sheds light on hydrocarbon biosynthesis genes in Hymenoptera.</title>
        <authorList>
            <person name="Moris V.C."/>
            <person name="Podsiadlowski L."/>
            <person name="Martin S."/>
            <person name="Oeyen J.P."/>
            <person name="Donath A."/>
            <person name="Petersen M."/>
            <person name="Wilbrandt J."/>
            <person name="Misof B."/>
            <person name="Liedtke D."/>
            <person name="Thamm M."/>
            <person name="Scheiner R."/>
            <person name="Schmitt T."/>
            <person name="Niehuis O."/>
        </authorList>
    </citation>
    <scope>NUCLEOTIDE SEQUENCE</scope>
    <source>
        <strain evidence="1">GBR_01_08_01A</strain>
    </source>
</reference>
<proteinExistence type="predicted"/>
<accession>A0AAD9RD27</accession>
<name>A0AAD9RD27_9HYME</name>
<dbReference type="Proteomes" id="UP001258017">
    <property type="component" value="Unassembled WGS sequence"/>
</dbReference>
<keyword evidence="2" id="KW-1185">Reference proteome</keyword>
<dbReference type="EMBL" id="JAIFRP010004357">
    <property type="protein sequence ID" value="KAK2577514.1"/>
    <property type="molecule type" value="Genomic_DNA"/>
</dbReference>
<sequence length="396" mass="44903">MPRVRFSQTTNIKENFEDLSNKKTVVKKKDLPKIRNVVSVKIPVKILSVKKQLDDVSDTNTSPVDDITKKESGILCDGVRSLREKKDDLLKDQSIHKVDEKEFLTNPHNVENLKANCTKQASMVSEKCSHKDIPDIIPSLKLSTSTTDKDLCKVLKPTNNMVTNISKQSIDSKLGEGKENKNSHARRTSRLVIDKKVAKPLCLQKPKTKVDITKRTSIAEIKMQRSNFTKHNTKNVSKPCTLNTEKLTEKTVGTYTKHPWNYSSTKFTITNVMPCHKYTKLLAKGISKKHHAVDVHKTDKDTNVRANVTSSKRLSHPEYNSIMCIANKLNEVKKEKIVTDIEHLPTTYKNLVNGKTSSALDFPLNEVIYKNLVDLSVNEKQFPCKNLLKNIILQCM</sequence>
<dbReference type="AlphaFoldDB" id="A0AAD9RD27"/>